<keyword evidence="6" id="KW-1185">Reference proteome</keyword>
<accession>A0ABY6Q7J9</accession>
<dbReference type="InterPro" id="IPR029058">
    <property type="entry name" value="AB_hydrolase_fold"/>
</dbReference>
<dbReference type="EMBL" id="CP036501">
    <property type="protein sequence ID" value="UZP75039.1"/>
    <property type="molecule type" value="Genomic_DNA"/>
</dbReference>
<comment type="similarity">
    <text evidence="1 3">Belongs to the type-B carboxylesterase/lipase family.</text>
</comment>
<evidence type="ECO:0000256" key="3">
    <source>
        <dbReference type="RuleBase" id="RU361235"/>
    </source>
</evidence>
<reference evidence="5 6" key="1">
    <citation type="submission" date="2019-02" db="EMBL/GenBank/DDBJ databases">
        <title>Halieaceae_genomes.</title>
        <authorList>
            <person name="Li S.-H."/>
        </authorList>
    </citation>
    <scope>NUCLEOTIDE SEQUENCE [LARGE SCALE GENOMIC DNA]</scope>
    <source>
        <strain evidence="5 6">JH123</strain>
    </source>
</reference>
<evidence type="ECO:0000313" key="6">
    <source>
        <dbReference type="Proteomes" id="UP001317963"/>
    </source>
</evidence>
<feature type="domain" description="Carboxylesterase type B" evidence="4">
    <location>
        <begin position="406"/>
        <end position="506"/>
    </location>
</feature>
<name>A0ABY6Q7J9_9GAMM</name>
<dbReference type="Proteomes" id="UP001317963">
    <property type="component" value="Chromosome"/>
</dbReference>
<evidence type="ECO:0000259" key="4">
    <source>
        <dbReference type="Pfam" id="PF00135"/>
    </source>
</evidence>
<dbReference type="InterPro" id="IPR050309">
    <property type="entry name" value="Type-B_Carboxylest/Lipase"/>
</dbReference>
<dbReference type="InterPro" id="IPR019826">
    <property type="entry name" value="Carboxylesterase_B_AS"/>
</dbReference>
<evidence type="ECO:0000256" key="1">
    <source>
        <dbReference type="ARBA" id="ARBA00005964"/>
    </source>
</evidence>
<feature type="domain" description="Carboxylesterase type B" evidence="4">
    <location>
        <begin position="36"/>
        <end position="350"/>
    </location>
</feature>
<dbReference type="PROSITE" id="PS00122">
    <property type="entry name" value="CARBOXYLESTERASE_B_1"/>
    <property type="match status" value="1"/>
</dbReference>
<sequence length="590" mass="64570">MNMRLIGFVVVFLWLSGCASPSQKLSNQEAVVTDTGSVLAYESEDNVLQWFDIPYAQAPVGDLRWRAPQALAVTDGRIRRSSDDIMCPQEAGYVSGVEGESSIGAEDCLYLDVTAPADADGSLPVMFWIHGGGNTAGHKNDYDFSKLAAKQNVVVVTFNYRLGPLGWFSHPALDTGPGAIANFGTLDIIAALGWVQRNIDGFGGDKNNVTIFGESAGGHNVFTLLASPLSNGLFHKAISQSGYVRSMSPREAFNRDREFPEIDRGSWEFTQELGLDDERATASTLRAIDADTIISTFFDMPSDHRSPGIINDGVVIPTEGFAQALSNPAYAKPGVSVMAGANNEEVTLWMGLNRYFVNASYPLTKWLPPKVTLKNPDLYKFWVRQRSEGWKAQGVDRPLVALEAAGYSSLYAYRYDWNDQEDSFLIKFSEVLGAAHASEISFVQGKAMYGPIGSYMYPDSESARDMTDIMMTAWGNFARDGRPGTVKGDAWAPFVSRAPHYMVLDSLGDHELRADAASMEAIFAEVADTDLLSSNDRCILAWELATALADPAYGAYRRWNGGECADVDVRALRKSIREALEDEFGTTSVL</sequence>
<gene>
    <name evidence="5" type="ORF">E0F26_09950</name>
</gene>
<keyword evidence="2 3" id="KW-0378">Hydrolase</keyword>
<proteinExistence type="inferred from homology"/>
<dbReference type="Gene3D" id="3.40.50.1820">
    <property type="entry name" value="alpha/beta hydrolase"/>
    <property type="match status" value="1"/>
</dbReference>
<dbReference type="SUPFAM" id="SSF53474">
    <property type="entry name" value="alpha/beta-Hydrolases"/>
    <property type="match status" value="1"/>
</dbReference>
<dbReference type="Pfam" id="PF00135">
    <property type="entry name" value="COesterase"/>
    <property type="match status" value="2"/>
</dbReference>
<dbReference type="PROSITE" id="PS51257">
    <property type="entry name" value="PROKAR_LIPOPROTEIN"/>
    <property type="match status" value="1"/>
</dbReference>
<protein>
    <recommendedName>
        <fullName evidence="3">Carboxylic ester hydrolase</fullName>
        <ecNumber evidence="3">3.1.1.-</ecNumber>
    </recommendedName>
</protein>
<dbReference type="PANTHER" id="PTHR11559">
    <property type="entry name" value="CARBOXYLESTERASE"/>
    <property type="match status" value="1"/>
</dbReference>
<dbReference type="InterPro" id="IPR002018">
    <property type="entry name" value="CarbesteraseB"/>
</dbReference>
<evidence type="ECO:0000313" key="5">
    <source>
        <dbReference type="EMBL" id="UZP75039.1"/>
    </source>
</evidence>
<organism evidence="5 6">
    <name type="scientific">Candidatus Paraluminiphilus aquimaris</name>
    <dbReference type="NCBI Taxonomy" id="2518994"/>
    <lineage>
        <taxon>Bacteria</taxon>
        <taxon>Pseudomonadati</taxon>
        <taxon>Pseudomonadota</taxon>
        <taxon>Gammaproteobacteria</taxon>
        <taxon>Cellvibrionales</taxon>
        <taxon>Halieaceae</taxon>
        <taxon>Candidatus Paraluminiphilus</taxon>
    </lineage>
</organism>
<dbReference type="EC" id="3.1.1.-" evidence="3"/>
<evidence type="ECO:0000256" key="2">
    <source>
        <dbReference type="ARBA" id="ARBA00022801"/>
    </source>
</evidence>